<comment type="caution">
    <text evidence="4">The sequence shown here is derived from an EMBL/GenBank/DDBJ whole genome shotgun (WGS) entry which is preliminary data.</text>
</comment>
<dbReference type="InterPro" id="IPR050525">
    <property type="entry name" value="ECM_Assembly_Org"/>
</dbReference>
<dbReference type="PROSITE" id="PS50234">
    <property type="entry name" value="VWFA"/>
    <property type="match status" value="1"/>
</dbReference>
<evidence type="ECO:0000313" key="5">
    <source>
        <dbReference type="Proteomes" id="UP000275408"/>
    </source>
</evidence>
<dbReference type="Pfam" id="PF00059">
    <property type="entry name" value="Lectin_C"/>
    <property type="match status" value="2"/>
</dbReference>
<keyword evidence="1" id="KW-1015">Disulfide bond</keyword>
<dbReference type="InterPro" id="IPR001304">
    <property type="entry name" value="C-type_lectin-like"/>
</dbReference>
<organism evidence="4 5">
    <name type="scientific">Pocillopora damicornis</name>
    <name type="common">Cauliflower coral</name>
    <name type="synonym">Millepora damicornis</name>
    <dbReference type="NCBI Taxonomy" id="46731"/>
    <lineage>
        <taxon>Eukaryota</taxon>
        <taxon>Metazoa</taxon>
        <taxon>Cnidaria</taxon>
        <taxon>Anthozoa</taxon>
        <taxon>Hexacorallia</taxon>
        <taxon>Scleractinia</taxon>
        <taxon>Astrocoeniina</taxon>
        <taxon>Pocilloporidae</taxon>
        <taxon>Pocillopora</taxon>
    </lineage>
</organism>
<gene>
    <name evidence="4" type="ORF">pdam_00018777</name>
</gene>
<dbReference type="SUPFAM" id="SSF56436">
    <property type="entry name" value="C-type lectin-like"/>
    <property type="match status" value="2"/>
</dbReference>
<dbReference type="InterPro" id="IPR016186">
    <property type="entry name" value="C-type_lectin-like/link_sf"/>
</dbReference>
<protein>
    <recommendedName>
        <fullName evidence="6">C-type lectin domain-containing protein</fullName>
    </recommendedName>
</protein>
<dbReference type="PROSITE" id="PS00615">
    <property type="entry name" value="C_TYPE_LECTIN_1"/>
    <property type="match status" value="1"/>
</dbReference>
<dbReference type="Gene3D" id="3.10.100.10">
    <property type="entry name" value="Mannose-Binding Protein A, subunit A"/>
    <property type="match status" value="2"/>
</dbReference>
<dbReference type="CDD" id="cd00037">
    <property type="entry name" value="CLECT"/>
    <property type="match status" value="2"/>
</dbReference>
<dbReference type="AlphaFoldDB" id="A0A3M6T5L0"/>
<reference evidence="4 5" key="1">
    <citation type="journal article" date="2018" name="Sci. Rep.">
        <title>Comparative analysis of the Pocillopora damicornis genome highlights role of immune system in coral evolution.</title>
        <authorList>
            <person name="Cunning R."/>
            <person name="Bay R.A."/>
            <person name="Gillette P."/>
            <person name="Baker A.C."/>
            <person name="Traylor-Knowles N."/>
        </authorList>
    </citation>
    <scope>NUCLEOTIDE SEQUENCE [LARGE SCALE GENOMIC DNA]</scope>
    <source>
        <strain evidence="4">RSMAS</strain>
        <tissue evidence="4">Whole animal</tissue>
    </source>
</reference>
<feature type="domain" description="C-type lectin" evidence="2">
    <location>
        <begin position="204"/>
        <end position="333"/>
    </location>
</feature>
<dbReference type="EMBL" id="RCHS01004289">
    <property type="protein sequence ID" value="RMX36598.1"/>
    <property type="molecule type" value="Genomic_DNA"/>
</dbReference>
<sequence length="543" mass="62696">MTSHSLAHQVNVEQGRYTSKMSCPHRSAVVVILCLFSLFPGSIRSSPGYVFEHNNYFYKFVFPEDDTRTWYEAETLCKTRENGHLTSLVSNREIEWVNGVIKNAVRDSQTKVRLWIGGNDQRINDVWDFLDGEPLRYNVVPWAPGQPWRPLDVHYAYCVSLEFEGESSRWYVEDCFKAHGYICKSKQPSSRITEEKRFGYSWEWGNHIYKFFPLPWTGLSWTEAEEYCSVMEKGHLLSIRSRKESRWVTDRIRQIRQVIGFRKLWIGASDFGHEGEYEWSAKKLPVTFQRWAHGEPSHFSKHHREDCIAIRSHPDWGKWSDESCVMEHPFICKTRLCLGKTDLAFMVDSSTSVGESNFQEAKDFVWSVVRNFPISNNDTRVAVIRYSSQADVIFDFQFSAKNNVPFLKETLDNMEYVGGETKTELALDLARTGLFTEERGSRTKVPKILVVMSNGKSDDALAVARTSMALKRQEVTVVVVAIGDEVDLEELLLMASTPEDVISVSTFSTLKKRVGKIRDKVCDEMVESQNRRELEEEEENSVK</sequence>
<dbReference type="Gene3D" id="3.40.50.410">
    <property type="entry name" value="von Willebrand factor, type A domain"/>
    <property type="match status" value="1"/>
</dbReference>
<dbReference type="PRINTS" id="PR00453">
    <property type="entry name" value="VWFADOMAIN"/>
</dbReference>
<dbReference type="SMART" id="SM00034">
    <property type="entry name" value="CLECT"/>
    <property type="match status" value="2"/>
</dbReference>
<dbReference type="STRING" id="46731.A0A3M6T5L0"/>
<dbReference type="PANTHER" id="PTHR24020">
    <property type="entry name" value="COLLAGEN ALPHA"/>
    <property type="match status" value="1"/>
</dbReference>
<dbReference type="InterPro" id="IPR016187">
    <property type="entry name" value="CTDL_fold"/>
</dbReference>
<keyword evidence="5" id="KW-1185">Reference proteome</keyword>
<dbReference type="PROSITE" id="PS50041">
    <property type="entry name" value="C_TYPE_LECTIN_2"/>
    <property type="match status" value="2"/>
</dbReference>
<evidence type="ECO:0000313" key="4">
    <source>
        <dbReference type="EMBL" id="RMX36598.1"/>
    </source>
</evidence>
<name>A0A3M6T5L0_POCDA</name>
<dbReference type="CDD" id="cd01472">
    <property type="entry name" value="vWA_collagen"/>
    <property type="match status" value="1"/>
</dbReference>
<dbReference type="SMART" id="SM00327">
    <property type="entry name" value="VWA"/>
    <property type="match status" value="1"/>
</dbReference>
<dbReference type="InterPro" id="IPR036465">
    <property type="entry name" value="vWFA_dom_sf"/>
</dbReference>
<dbReference type="OrthoDB" id="5963260at2759"/>
<evidence type="ECO:0000259" key="2">
    <source>
        <dbReference type="PROSITE" id="PS50041"/>
    </source>
</evidence>
<evidence type="ECO:0008006" key="6">
    <source>
        <dbReference type="Google" id="ProtNLM"/>
    </source>
</evidence>
<dbReference type="Pfam" id="PF00092">
    <property type="entry name" value="VWA"/>
    <property type="match status" value="1"/>
</dbReference>
<dbReference type="InterPro" id="IPR002035">
    <property type="entry name" value="VWF_A"/>
</dbReference>
<dbReference type="PANTHER" id="PTHR24020:SF20">
    <property type="entry name" value="PH DOMAIN-CONTAINING PROTEIN"/>
    <property type="match status" value="1"/>
</dbReference>
<feature type="domain" description="VWFA" evidence="3">
    <location>
        <begin position="342"/>
        <end position="521"/>
    </location>
</feature>
<dbReference type="InterPro" id="IPR018378">
    <property type="entry name" value="C-type_lectin_CS"/>
</dbReference>
<dbReference type="Proteomes" id="UP000275408">
    <property type="component" value="Unassembled WGS sequence"/>
</dbReference>
<evidence type="ECO:0000259" key="3">
    <source>
        <dbReference type="PROSITE" id="PS50234"/>
    </source>
</evidence>
<feature type="domain" description="C-type lectin" evidence="2">
    <location>
        <begin position="53"/>
        <end position="184"/>
    </location>
</feature>
<dbReference type="SUPFAM" id="SSF53300">
    <property type="entry name" value="vWA-like"/>
    <property type="match status" value="1"/>
</dbReference>
<proteinExistence type="predicted"/>
<accession>A0A3M6T5L0</accession>
<evidence type="ECO:0000256" key="1">
    <source>
        <dbReference type="ARBA" id="ARBA00023157"/>
    </source>
</evidence>